<dbReference type="OrthoDB" id="9815750at2"/>
<evidence type="ECO:0000259" key="8">
    <source>
        <dbReference type="PROSITE" id="PS50110"/>
    </source>
</evidence>
<accession>A0A5B9EAU2</accession>
<dbReference type="SMART" id="SM00086">
    <property type="entry name" value="PAC"/>
    <property type="match status" value="2"/>
</dbReference>
<dbReference type="Gene3D" id="3.40.50.2300">
    <property type="match status" value="1"/>
</dbReference>
<keyword evidence="4" id="KW-0808">Transferase</keyword>
<dbReference type="InterPro" id="IPR036097">
    <property type="entry name" value="HisK_dim/P_sf"/>
</dbReference>
<dbReference type="Gene3D" id="1.10.287.130">
    <property type="match status" value="1"/>
</dbReference>
<organism evidence="11 12">
    <name type="scientific">Terriglobus albidus</name>
    <dbReference type="NCBI Taxonomy" id="1592106"/>
    <lineage>
        <taxon>Bacteria</taxon>
        <taxon>Pseudomonadati</taxon>
        <taxon>Acidobacteriota</taxon>
        <taxon>Terriglobia</taxon>
        <taxon>Terriglobales</taxon>
        <taxon>Acidobacteriaceae</taxon>
        <taxon>Terriglobus</taxon>
    </lineage>
</organism>
<dbReference type="PANTHER" id="PTHR43304:SF1">
    <property type="entry name" value="PAC DOMAIN-CONTAINING PROTEIN"/>
    <property type="match status" value="1"/>
</dbReference>
<dbReference type="CDD" id="cd00130">
    <property type="entry name" value="PAS"/>
    <property type="match status" value="2"/>
</dbReference>
<evidence type="ECO:0000313" key="12">
    <source>
        <dbReference type="Proteomes" id="UP000321820"/>
    </source>
</evidence>
<dbReference type="InterPro" id="IPR036890">
    <property type="entry name" value="HATPase_C_sf"/>
</dbReference>
<dbReference type="NCBIfam" id="TIGR00229">
    <property type="entry name" value="sensory_box"/>
    <property type="match status" value="2"/>
</dbReference>
<dbReference type="SUPFAM" id="SSF55874">
    <property type="entry name" value="ATPase domain of HSP90 chaperone/DNA topoisomerase II/histidine kinase"/>
    <property type="match status" value="1"/>
</dbReference>
<keyword evidence="3" id="KW-0597">Phosphoprotein</keyword>
<gene>
    <name evidence="11" type="ORF">FTW19_09805</name>
</gene>
<dbReference type="KEGG" id="talb:FTW19_09805"/>
<dbReference type="SUPFAM" id="SSF47384">
    <property type="entry name" value="Homodimeric domain of signal transducing histidine kinase"/>
    <property type="match status" value="1"/>
</dbReference>
<dbReference type="SUPFAM" id="SSF52172">
    <property type="entry name" value="CheY-like"/>
    <property type="match status" value="1"/>
</dbReference>
<dbReference type="InterPro" id="IPR011006">
    <property type="entry name" value="CheY-like_superfamily"/>
</dbReference>
<feature type="domain" description="Histidine kinase" evidence="7">
    <location>
        <begin position="418"/>
        <end position="634"/>
    </location>
</feature>
<evidence type="ECO:0000256" key="3">
    <source>
        <dbReference type="ARBA" id="ARBA00022553"/>
    </source>
</evidence>
<dbReference type="InterPro" id="IPR000014">
    <property type="entry name" value="PAS"/>
</dbReference>
<feature type="domain" description="Response regulatory" evidence="8">
    <location>
        <begin position="19"/>
        <end position="135"/>
    </location>
</feature>
<reference evidence="11 12" key="1">
    <citation type="submission" date="2019-08" db="EMBL/GenBank/DDBJ databases">
        <title>Complete genome sequence of Terriglobus albidus strain ORNL.</title>
        <authorList>
            <person name="Podar M."/>
        </authorList>
    </citation>
    <scope>NUCLEOTIDE SEQUENCE [LARGE SCALE GENOMIC DNA]</scope>
    <source>
        <strain evidence="11 12">ORNL</strain>
    </source>
</reference>
<evidence type="ECO:0000256" key="2">
    <source>
        <dbReference type="ARBA" id="ARBA00012438"/>
    </source>
</evidence>
<keyword evidence="12" id="KW-1185">Reference proteome</keyword>
<dbReference type="CDD" id="cd00156">
    <property type="entry name" value="REC"/>
    <property type="match status" value="1"/>
</dbReference>
<dbReference type="InterPro" id="IPR035965">
    <property type="entry name" value="PAS-like_dom_sf"/>
</dbReference>
<comment type="caution">
    <text evidence="6">Lacks conserved residue(s) required for the propagation of feature annotation.</text>
</comment>
<dbReference type="InterPro" id="IPR052162">
    <property type="entry name" value="Sensor_kinase/Photoreceptor"/>
</dbReference>
<dbReference type="GO" id="GO:0000155">
    <property type="term" value="F:phosphorelay sensor kinase activity"/>
    <property type="evidence" value="ECO:0007669"/>
    <property type="project" value="InterPro"/>
</dbReference>
<dbReference type="PROSITE" id="PS50112">
    <property type="entry name" value="PAS"/>
    <property type="match status" value="2"/>
</dbReference>
<dbReference type="Gene3D" id="3.30.565.10">
    <property type="entry name" value="Histidine kinase-like ATPase, C-terminal domain"/>
    <property type="match status" value="1"/>
</dbReference>
<dbReference type="EC" id="2.7.13.3" evidence="2"/>
<dbReference type="PANTHER" id="PTHR43304">
    <property type="entry name" value="PHYTOCHROME-LIKE PROTEIN CPH1"/>
    <property type="match status" value="1"/>
</dbReference>
<dbReference type="InterPro" id="IPR005467">
    <property type="entry name" value="His_kinase_dom"/>
</dbReference>
<proteinExistence type="predicted"/>
<evidence type="ECO:0000256" key="6">
    <source>
        <dbReference type="PROSITE-ProRule" id="PRU00169"/>
    </source>
</evidence>
<evidence type="ECO:0000259" key="9">
    <source>
        <dbReference type="PROSITE" id="PS50112"/>
    </source>
</evidence>
<dbReference type="PROSITE" id="PS50110">
    <property type="entry name" value="RESPONSE_REGULATORY"/>
    <property type="match status" value="1"/>
</dbReference>
<evidence type="ECO:0000259" key="7">
    <source>
        <dbReference type="PROSITE" id="PS50109"/>
    </source>
</evidence>
<evidence type="ECO:0000256" key="1">
    <source>
        <dbReference type="ARBA" id="ARBA00000085"/>
    </source>
</evidence>
<dbReference type="Pfam" id="PF02518">
    <property type="entry name" value="HATPase_c"/>
    <property type="match status" value="1"/>
</dbReference>
<dbReference type="CDD" id="cd00082">
    <property type="entry name" value="HisKA"/>
    <property type="match status" value="1"/>
</dbReference>
<dbReference type="RefSeq" id="WP_147647455.1">
    <property type="nucleotide sequence ID" value="NZ_CP042806.1"/>
</dbReference>
<dbReference type="Gene3D" id="2.10.70.100">
    <property type="match status" value="1"/>
</dbReference>
<evidence type="ECO:0000313" key="11">
    <source>
        <dbReference type="EMBL" id="QEE28265.1"/>
    </source>
</evidence>
<dbReference type="SMART" id="SM00091">
    <property type="entry name" value="PAS"/>
    <property type="match status" value="2"/>
</dbReference>
<dbReference type="InterPro" id="IPR001789">
    <property type="entry name" value="Sig_transdc_resp-reg_receiver"/>
</dbReference>
<dbReference type="InterPro" id="IPR001610">
    <property type="entry name" value="PAC"/>
</dbReference>
<feature type="domain" description="PAC" evidence="10">
    <location>
        <begin position="227"/>
        <end position="279"/>
    </location>
</feature>
<dbReference type="Pfam" id="PF00512">
    <property type="entry name" value="HisKA"/>
    <property type="match status" value="1"/>
</dbReference>
<dbReference type="PROSITE" id="PS50109">
    <property type="entry name" value="HIS_KIN"/>
    <property type="match status" value="1"/>
</dbReference>
<dbReference type="InterPro" id="IPR003661">
    <property type="entry name" value="HisK_dim/P_dom"/>
</dbReference>
<dbReference type="EMBL" id="CP042806">
    <property type="protein sequence ID" value="QEE28265.1"/>
    <property type="molecule type" value="Genomic_DNA"/>
</dbReference>
<sequence>MPSSRSAVAQVSMSCAVLRVLFLDDRETDILPIRHALESAGLPHTYRVASTGTQLRRALASSDWDIVICGDSVQELPALVSLQIVRELAPAIPFLLICESPRHEHADTLVKAGAQDYLQKDDLTRLPFVVLRELRTATERRTRMQTEFALRRSEERIRLAAGAASLGIWSYNVATNVIDWDAQCYAVAGIPAGTIITPELFESLIHPDDRARRREVLTEAIRQGSEAKMEYRLVRPDGGVRWILSHGRVYLDGDGTVREIVGVASDITDRKVAEQALRASEARFRGLSASSPVGIFQADLQANVSYTNPRLQEIWHMNEPEILGRGWTARIHPDDVSHLIEGWSDASSRGSSFEIEYRLLLPDGETRWIFGRSTVFFNEAGLPMGTIGTVDDVTNRRRAEESLRRSEKLAAVGKLASMIAHEINNPLEAVTNFIYLAETSSEVNKETQSYLRDAQHELQRVSQIATQTLQFHRQSNRQTRTAPSQLLESALALFARRLSEQQVTVERDFADVPAILIHASDIRQVLVNLLSNALDAMAGTPGKLRLQLRRVSTSADGTDRIRITVADTGPGMESAVKARIFDAFFTTKGEKGSGLGLWVSGEIIARHGGRIQIRSRKAESGGGTVISFTLPVNSFE</sequence>
<dbReference type="InterPro" id="IPR003594">
    <property type="entry name" value="HATPase_dom"/>
</dbReference>
<protein>
    <recommendedName>
        <fullName evidence="2">histidine kinase</fullName>
        <ecNumber evidence="2">2.7.13.3</ecNumber>
    </recommendedName>
</protein>
<feature type="domain" description="PAC" evidence="10">
    <location>
        <begin position="353"/>
        <end position="405"/>
    </location>
</feature>
<dbReference type="PRINTS" id="PR00344">
    <property type="entry name" value="BCTRLSENSOR"/>
</dbReference>
<evidence type="ECO:0000256" key="4">
    <source>
        <dbReference type="ARBA" id="ARBA00022679"/>
    </source>
</evidence>
<comment type="catalytic activity">
    <reaction evidence="1">
        <text>ATP + protein L-histidine = ADP + protein N-phospho-L-histidine.</text>
        <dbReference type="EC" id="2.7.13.3"/>
    </reaction>
</comment>
<dbReference type="Proteomes" id="UP000321820">
    <property type="component" value="Chromosome"/>
</dbReference>
<dbReference type="InterPro" id="IPR000700">
    <property type="entry name" value="PAS-assoc_C"/>
</dbReference>
<dbReference type="Gene3D" id="3.30.450.20">
    <property type="entry name" value="PAS domain"/>
    <property type="match status" value="2"/>
</dbReference>
<dbReference type="AlphaFoldDB" id="A0A5B9EAU2"/>
<dbReference type="Pfam" id="PF08447">
    <property type="entry name" value="PAS_3"/>
    <property type="match status" value="2"/>
</dbReference>
<evidence type="ECO:0000256" key="5">
    <source>
        <dbReference type="ARBA" id="ARBA00022777"/>
    </source>
</evidence>
<dbReference type="SUPFAM" id="SSF55785">
    <property type="entry name" value="PYP-like sensor domain (PAS domain)"/>
    <property type="match status" value="2"/>
</dbReference>
<dbReference type="SMART" id="SM00387">
    <property type="entry name" value="HATPase_c"/>
    <property type="match status" value="1"/>
</dbReference>
<feature type="domain" description="PAS" evidence="9">
    <location>
        <begin position="280"/>
        <end position="350"/>
    </location>
</feature>
<dbReference type="PROSITE" id="PS50113">
    <property type="entry name" value="PAC"/>
    <property type="match status" value="2"/>
</dbReference>
<dbReference type="InterPro" id="IPR004358">
    <property type="entry name" value="Sig_transdc_His_kin-like_C"/>
</dbReference>
<dbReference type="SMART" id="SM00388">
    <property type="entry name" value="HisKA"/>
    <property type="match status" value="1"/>
</dbReference>
<keyword evidence="5" id="KW-0418">Kinase</keyword>
<evidence type="ECO:0000259" key="10">
    <source>
        <dbReference type="PROSITE" id="PS50113"/>
    </source>
</evidence>
<name>A0A5B9EAU2_9BACT</name>
<dbReference type="InterPro" id="IPR013655">
    <property type="entry name" value="PAS_fold_3"/>
</dbReference>
<feature type="domain" description="PAS" evidence="9">
    <location>
        <begin position="153"/>
        <end position="224"/>
    </location>
</feature>